<sequence>MALNHGKLMQDLERLSSQPDTDQFIFDFLRAYQTPNATLTRLMQGGDRNVGERPGDVGVRQKLYFRPVTEDPYTTAVALLDEEVISRHKIRFVIVTDFKDLVAYDLGVGDRMECAFRDLSLHYSFFLPLAGYEKAVEYSDSPADVKAAEKMGRLCDLLRQSNEMGAPGRVHELNVFLTRLLFCLFAEDTGIFEENQFTTAVQGNTHKDGSDAHQVLRQIFLAMNTERRPRDLPAHLAAFPYVNGGLFRDDLPVPVMGARARRMLLDAGQLDWSTINPDIFGSMFQSVIDPEQRGNLGQHYTSLSNIMKVLRPLFLDKLEDALDKAKGKPKQLEKLLQRIRDIKVFDPACGSGNFLIIAFKELRKLEMQVLEALNDSTKQNILVMPGVQIQNFYGIETDDFAHEIALLALWLSEHQMNMAFLDKFGHYEPTLPLKASGNIELGNALSLDWTRICPRRPHEEVYVCGNPPFNGANSRTPEQNESMAQVFKGFRTFKYLDFVACWFWKGAQYIAGTQAEMGLVATNSICQGMQTSMLWPPILEKDLSIHFAYQGFQWKNSARDNAGVHVAIIGLSNNATTKSLYKKVDGDWHKETVSNISPYLLEGTDIVVKDRASPLIKSTRMEHGNKPVDGGNLLLTLGEKEKLLHAEPNAGKWLKRLLGAEEFIKNKERWCLWLKDATEADIDSMPAVRSRVERVREARSASRDAGARQLALRPHQFRDLNNPDSFLLVPCVTSERREYAPIGFFGSDIIATNLVNTVAGGTLYDFGVLSTRIHMDWLHLVGGRLKSDFRYSAKLVYNTFPWPDYNAKQRAEIEALADEVLLVREDTFDWTMAEMYDPDKMPPALREAHRNLDEALERLYRRTPFRDQAERQEFLLARYEKLIKQEAGVAV</sequence>
<evidence type="ECO:0000313" key="11">
    <source>
        <dbReference type="Proteomes" id="UP000036406"/>
    </source>
</evidence>
<evidence type="ECO:0000256" key="1">
    <source>
        <dbReference type="ARBA" id="ARBA00011900"/>
    </source>
</evidence>
<dbReference type="GO" id="GO:0032259">
    <property type="term" value="P:methylation"/>
    <property type="evidence" value="ECO:0007669"/>
    <property type="project" value="UniProtKB-KW"/>
</dbReference>
<dbReference type="InterPro" id="IPR046817">
    <property type="entry name" value="MmeI_N"/>
</dbReference>
<dbReference type="REBASE" id="115948">
    <property type="entry name" value="Mps20041ORF2385P"/>
</dbReference>
<organism evidence="10 11">
    <name type="scientific">Marinobacter psychrophilus</name>
    <dbReference type="NCBI Taxonomy" id="330734"/>
    <lineage>
        <taxon>Bacteria</taxon>
        <taxon>Pseudomonadati</taxon>
        <taxon>Pseudomonadota</taxon>
        <taxon>Gammaproteobacteria</taxon>
        <taxon>Pseudomonadales</taxon>
        <taxon>Marinobacteraceae</taxon>
        <taxon>Marinobacter</taxon>
    </lineage>
</organism>
<dbReference type="InterPro" id="IPR050953">
    <property type="entry name" value="N4_N6_ade-DNA_methylase"/>
</dbReference>
<feature type="domain" description="MmeI-like C-terminal" evidence="8">
    <location>
        <begin position="807"/>
        <end position="884"/>
    </location>
</feature>
<dbReference type="SUPFAM" id="SSF53335">
    <property type="entry name" value="S-adenosyl-L-methionine-dependent methyltransferases"/>
    <property type="match status" value="1"/>
</dbReference>
<evidence type="ECO:0000259" key="5">
    <source>
        <dbReference type="Pfam" id="PF20464"/>
    </source>
</evidence>
<keyword evidence="11" id="KW-1185">Reference proteome</keyword>
<dbReference type="AlphaFoldDB" id="A0A0H4I1A6"/>
<comment type="catalytic activity">
    <reaction evidence="4">
        <text>a 2'-deoxyadenosine in DNA + S-adenosyl-L-methionine = an N(6)-methyl-2'-deoxyadenosine in DNA + S-adenosyl-L-homocysteine + H(+)</text>
        <dbReference type="Rhea" id="RHEA:15197"/>
        <dbReference type="Rhea" id="RHEA-COMP:12418"/>
        <dbReference type="Rhea" id="RHEA-COMP:12419"/>
        <dbReference type="ChEBI" id="CHEBI:15378"/>
        <dbReference type="ChEBI" id="CHEBI:57856"/>
        <dbReference type="ChEBI" id="CHEBI:59789"/>
        <dbReference type="ChEBI" id="CHEBI:90615"/>
        <dbReference type="ChEBI" id="CHEBI:90616"/>
        <dbReference type="EC" id="2.1.1.72"/>
    </reaction>
</comment>
<keyword evidence="3 10" id="KW-0808">Transferase</keyword>
<evidence type="ECO:0000259" key="9">
    <source>
        <dbReference type="Pfam" id="PF20473"/>
    </source>
</evidence>
<feature type="domain" description="MmeI-like DNA-methyltransferase" evidence="9">
    <location>
        <begin position="323"/>
        <end position="582"/>
    </location>
</feature>
<proteinExistence type="predicted"/>
<dbReference type="Gene3D" id="3.40.50.150">
    <property type="entry name" value="Vaccinia Virus protein VP39"/>
    <property type="match status" value="1"/>
</dbReference>
<dbReference type="Proteomes" id="UP000036406">
    <property type="component" value="Chromosome"/>
</dbReference>
<dbReference type="Pfam" id="PF20467">
    <property type="entry name" value="MmeI_C"/>
    <property type="match status" value="1"/>
</dbReference>
<dbReference type="KEGG" id="mpq:ABA45_02385"/>
<dbReference type="PANTHER" id="PTHR33841:SF1">
    <property type="entry name" value="DNA METHYLTRANSFERASE A"/>
    <property type="match status" value="1"/>
</dbReference>
<dbReference type="InterPro" id="IPR046819">
    <property type="entry name" value="MmeI_hel"/>
</dbReference>
<dbReference type="InterPro" id="IPR046820">
    <property type="entry name" value="MmeI_TRD"/>
</dbReference>
<dbReference type="EC" id="2.1.1.72" evidence="1"/>
<feature type="domain" description="MmeI-like N-terminal" evidence="5">
    <location>
        <begin position="19"/>
        <end position="160"/>
    </location>
</feature>
<dbReference type="Pfam" id="PF20465">
    <property type="entry name" value="MmeI_hel"/>
    <property type="match status" value="1"/>
</dbReference>
<dbReference type="InterPro" id="IPR046816">
    <property type="entry name" value="MmeI_Mtase"/>
</dbReference>
<feature type="domain" description="MmeI-like target recognition" evidence="7">
    <location>
        <begin position="603"/>
        <end position="804"/>
    </location>
</feature>
<evidence type="ECO:0000313" key="10">
    <source>
        <dbReference type="EMBL" id="AKO51405.1"/>
    </source>
</evidence>
<dbReference type="Pfam" id="PF20473">
    <property type="entry name" value="MmeI_Mtase"/>
    <property type="match status" value="1"/>
</dbReference>
<reference evidence="10 11" key="1">
    <citation type="submission" date="2015-05" db="EMBL/GenBank/DDBJ databases">
        <title>Complete genome of Marinobacter psychrophilus strain 20041T isolated from sea-ice of the Canadian Basin.</title>
        <authorList>
            <person name="Song L."/>
            <person name="Ren L."/>
            <person name="Yu Y."/>
            <person name="Wang X."/>
        </authorList>
    </citation>
    <scope>NUCLEOTIDE SEQUENCE [LARGE SCALE GENOMIC DNA]</scope>
    <source>
        <strain evidence="10 11">20041</strain>
    </source>
</reference>
<keyword evidence="2 10" id="KW-0489">Methyltransferase</keyword>
<evidence type="ECO:0000259" key="8">
    <source>
        <dbReference type="Pfam" id="PF20467"/>
    </source>
</evidence>
<dbReference type="InterPro" id="IPR046818">
    <property type="entry name" value="MmeI_C"/>
</dbReference>
<dbReference type="Pfam" id="PF20464">
    <property type="entry name" value="MmeI_N"/>
    <property type="match status" value="1"/>
</dbReference>
<dbReference type="PATRIC" id="fig|330734.3.peg.538"/>
<gene>
    <name evidence="10" type="ORF">ABA45_02385</name>
</gene>
<protein>
    <recommendedName>
        <fullName evidence="1">site-specific DNA-methyltransferase (adenine-specific)</fullName>
        <ecNumber evidence="1">2.1.1.72</ecNumber>
    </recommendedName>
</protein>
<evidence type="ECO:0000256" key="2">
    <source>
        <dbReference type="ARBA" id="ARBA00022603"/>
    </source>
</evidence>
<accession>A0A0H4I1A6</accession>
<dbReference type="PANTHER" id="PTHR33841">
    <property type="entry name" value="DNA METHYLTRANSFERASE YEEA-RELATED"/>
    <property type="match status" value="1"/>
</dbReference>
<evidence type="ECO:0000256" key="4">
    <source>
        <dbReference type="ARBA" id="ARBA00047942"/>
    </source>
</evidence>
<dbReference type="STRING" id="330734.ABA45_02385"/>
<feature type="domain" description="MmeI-like helicase spacer" evidence="6">
    <location>
        <begin position="171"/>
        <end position="247"/>
    </location>
</feature>
<name>A0A0H4I1A6_9GAMM</name>
<dbReference type="GO" id="GO:0009007">
    <property type="term" value="F:site-specific DNA-methyltransferase (adenine-specific) activity"/>
    <property type="evidence" value="ECO:0007669"/>
    <property type="project" value="UniProtKB-EC"/>
</dbReference>
<dbReference type="InterPro" id="IPR029063">
    <property type="entry name" value="SAM-dependent_MTases_sf"/>
</dbReference>
<dbReference type="EMBL" id="CP011494">
    <property type="protein sequence ID" value="AKO51405.1"/>
    <property type="molecule type" value="Genomic_DNA"/>
</dbReference>
<evidence type="ECO:0000256" key="3">
    <source>
        <dbReference type="ARBA" id="ARBA00022679"/>
    </source>
</evidence>
<evidence type="ECO:0000259" key="7">
    <source>
        <dbReference type="Pfam" id="PF20466"/>
    </source>
</evidence>
<evidence type="ECO:0000259" key="6">
    <source>
        <dbReference type="Pfam" id="PF20465"/>
    </source>
</evidence>
<dbReference type="Pfam" id="PF20466">
    <property type="entry name" value="MmeI_TRD"/>
    <property type="match status" value="1"/>
</dbReference>